<name>A0A1N6TTD7_9GAMM</name>
<feature type="transmembrane region" description="Helical" evidence="1">
    <location>
        <begin position="34"/>
        <end position="52"/>
    </location>
</feature>
<evidence type="ECO:0000313" key="2">
    <source>
        <dbReference type="EMBL" id="SIQ56635.1"/>
    </source>
</evidence>
<feature type="transmembrane region" description="Helical" evidence="1">
    <location>
        <begin position="12"/>
        <end position="28"/>
    </location>
</feature>
<accession>A0A1N6TTD7</accession>
<feature type="transmembrane region" description="Helical" evidence="1">
    <location>
        <begin position="123"/>
        <end position="145"/>
    </location>
</feature>
<reference evidence="3" key="1">
    <citation type="submission" date="2017-01" db="EMBL/GenBank/DDBJ databases">
        <authorList>
            <person name="Varghese N."/>
            <person name="Submissions S."/>
        </authorList>
    </citation>
    <scope>NUCLEOTIDE SEQUENCE [LARGE SCALE GENOMIC DNA]</scope>
    <source>
        <strain evidence="3">UM1</strain>
    </source>
</reference>
<dbReference type="AlphaFoldDB" id="A0A1N6TTD7"/>
<feature type="transmembrane region" description="Helical" evidence="1">
    <location>
        <begin position="59"/>
        <end position="80"/>
    </location>
</feature>
<keyword evidence="1" id="KW-0812">Transmembrane</keyword>
<feature type="transmembrane region" description="Helical" evidence="1">
    <location>
        <begin position="165"/>
        <end position="190"/>
    </location>
</feature>
<dbReference type="EMBL" id="FTLW01000003">
    <property type="protein sequence ID" value="SIQ56635.1"/>
    <property type="molecule type" value="Genomic_DNA"/>
</dbReference>
<proteinExistence type="predicted"/>
<keyword evidence="1" id="KW-1133">Transmembrane helix</keyword>
<dbReference type="Proteomes" id="UP000241788">
    <property type="component" value="Unassembled WGS sequence"/>
</dbReference>
<feature type="transmembrane region" description="Helical" evidence="1">
    <location>
        <begin position="92"/>
        <end position="111"/>
    </location>
</feature>
<evidence type="ECO:0000313" key="3">
    <source>
        <dbReference type="Proteomes" id="UP000241788"/>
    </source>
</evidence>
<evidence type="ECO:0000256" key="1">
    <source>
        <dbReference type="SAM" id="Phobius"/>
    </source>
</evidence>
<dbReference type="RefSeq" id="WP_076587241.1">
    <property type="nucleotide sequence ID" value="NZ_FTLW01000003.1"/>
</dbReference>
<gene>
    <name evidence="2" type="ORF">SAMN05421546_1463</name>
</gene>
<dbReference type="STRING" id="1604334.SAMN05421546_1463"/>
<organism evidence="2 3">
    <name type="scientific">Solilutibacter tolerans</name>
    <dbReference type="NCBI Taxonomy" id="1604334"/>
    <lineage>
        <taxon>Bacteria</taxon>
        <taxon>Pseudomonadati</taxon>
        <taxon>Pseudomonadota</taxon>
        <taxon>Gammaproteobacteria</taxon>
        <taxon>Lysobacterales</taxon>
        <taxon>Lysobacteraceae</taxon>
        <taxon>Solilutibacter</taxon>
    </lineage>
</organism>
<dbReference type="OrthoDB" id="9787530at2"/>
<sequence>MNLNLNLEPRSRGVNLALLAGLALVMVATRANHFAAIPDASWAVFFVGGFYLRHFTKWAFPLLMALAVVIDYVVITAQGINFWSHYCVSPGYWMLVPAYFSLWFGGMWLAKQEGSAGARLGKLAFAVVASVAVCQLFSQGGFYWLSDAVAHKTVAGWAKNYMDWVGPYLMTTAMYVGGALALHVTAYTLLGQRTQAVRG</sequence>
<keyword evidence="3" id="KW-1185">Reference proteome</keyword>
<keyword evidence="1" id="KW-0472">Membrane</keyword>
<protein>
    <submittedName>
        <fullName evidence="2">Uncharacterized protein</fullName>
    </submittedName>
</protein>